<name>A0A8E6B8I0_9BACT</name>
<sequence length="347" mass="39391">MDSEKSENPEIPLEIPPYGGNPKRRRDTSNYSVEDFAREIKETADKLVSDGANRGDIKLISSALKELRYCFKVFNNYKGRPKVTIFGSARTKPQEKLYKVAVDFGREIVKAGYMVITGAASGIMEAGHEGAEREMSIGVNIQLPFEQFANPIILGDQKLMTMKYFFTRKLMFVKETDAVVLFPGGFGTHDEGFEVLTLIQTGKSHMFPVVCLDEPGGTYWKLWDNFIREELLAKKMISPADLSLYSVTDDVNEAVREIQTFYRVYHSMRYVRGELVLRLKQSISPSTLEDIRAEYADICPSGNFELTKALPAEANEPALADLPRLKFKFDRRAHGRLRQLINHINRA</sequence>
<dbReference type="Gene3D" id="3.40.50.450">
    <property type="match status" value="1"/>
</dbReference>
<dbReference type="GO" id="GO:0005829">
    <property type="term" value="C:cytosol"/>
    <property type="evidence" value="ECO:0007669"/>
    <property type="project" value="TreeGrafter"/>
</dbReference>
<evidence type="ECO:0000256" key="1">
    <source>
        <dbReference type="ARBA" id="ARBA00000274"/>
    </source>
</evidence>
<proteinExistence type="predicted"/>
<comment type="catalytic activity">
    <reaction evidence="1">
        <text>AMP + H2O = D-ribose 5-phosphate + adenine</text>
        <dbReference type="Rhea" id="RHEA:20129"/>
        <dbReference type="ChEBI" id="CHEBI:15377"/>
        <dbReference type="ChEBI" id="CHEBI:16708"/>
        <dbReference type="ChEBI" id="CHEBI:78346"/>
        <dbReference type="ChEBI" id="CHEBI:456215"/>
        <dbReference type="EC" id="3.2.2.4"/>
    </reaction>
</comment>
<dbReference type="EMBL" id="CP074694">
    <property type="protein sequence ID" value="QVL33317.1"/>
    <property type="molecule type" value="Genomic_DNA"/>
</dbReference>
<gene>
    <name evidence="5" type="ORF">KIH39_05225</name>
</gene>
<evidence type="ECO:0000313" key="5">
    <source>
        <dbReference type="EMBL" id="QVL33317.1"/>
    </source>
</evidence>
<dbReference type="NCBIfam" id="TIGR00730">
    <property type="entry name" value="Rossman fold protein, TIGR00730 family"/>
    <property type="match status" value="1"/>
</dbReference>
<dbReference type="Proteomes" id="UP000676194">
    <property type="component" value="Chromosome"/>
</dbReference>
<dbReference type="PANTHER" id="PTHR43393:SF2">
    <property type="entry name" value="CYTOKININ RIBOSIDE 5'-MONOPHOSPHATE PHOSPHORIBOHYDROLASE"/>
    <property type="match status" value="1"/>
</dbReference>
<organism evidence="5 6">
    <name type="scientific">Telmatocola sphagniphila</name>
    <dbReference type="NCBI Taxonomy" id="1123043"/>
    <lineage>
        <taxon>Bacteria</taxon>
        <taxon>Pseudomonadati</taxon>
        <taxon>Planctomycetota</taxon>
        <taxon>Planctomycetia</taxon>
        <taxon>Gemmatales</taxon>
        <taxon>Gemmataceae</taxon>
    </lineage>
</organism>
<evidence type="ECO:0000256" key="2">
    <source>
        <dbReference type="ARBA" id="ARBA00011985"/>
    </source>
</evidence>
<feature type="region of interest" description="Disordered" evidence="4">
    <location>
        <begin position="1"/>
        <end position="29"/>
    </location>
</feature>
<dbReference type="Pfam" id="PF03641">
    <property type="entry name" value="Lysine_decarbox"/>
    <property type="match status" value="1"/>
</dbReference>
<keyword evidence="6" id="KW-1185">Reference proteome</keyword>
<protein>
    <recommendedName>
        <fullName evidence="3">AMP nucleosidase</fullName>
        <ecNumber evidence="2">3.2.2.4</ecNumber>
    </recommendedName>
    <alternativeName>
        <fullName evidence="3">AMP nucleosidase</fullName>
    </alternativeName>
</protein>
<evidence type="ECO:0000313" key="6">
    <source>
        <dbReference type="Proteomes" id="UP000676194"/>
    </source>
</evidence>
<accession>A0A8E6B8I0</accession>
<dbReference type="KEGG" id="tsph:KIH39_05225"/>
<dbReference type="PANTHER" id="PTHR43393">
    <property type="entry name" value="CYTOKININ RIBOSIDE 5'-MONOPHOSPHATE PHOSPHORIBOHYDROLASE"/>
    <property type="match status" value="1"/>
</dbReference>
<dbReference type="AlphaFoldDB" id="A0A8E6B8I0"/>
<dbReference type="SUPFAM" id="SSF102405">
    <property type="entry name" value="MCP/YpsA-like"/>
    <property type="match status" value="1"/>
</dbReference>
<dbReference type="InterPro" id="IPR031100">
    <property type="entry name" value="LOG_fam"/>
</dbReference>
<dbReference type="EC" id="3.2.2.4" evidence="2"/>
<evidence type="ECO:0000256" key="4">
    <source>
        <dbReference type="SAM" id="MobiDB-lite"/>
    </source>
</evidence>
<dbReference type="InterPro" id="IPR052341">
    <property type="entry name" value="LOG_family_nucleotidases"/>
</dbReference>
<evidence type="ECO:0000256" key="3">
    <source>
        <dbReference type="ARBA" id="ARBA00031983"/>
    </source>
</evidence>
<dbReference type="InterPro" id="IPR005269">
    <property type="entry name" value="LOG"/>
</dbReference>
<reference evidence="5" key="1">
    <citation type="submission" date="2021-05" db="EMBL/GenBank/DDBJ databases">
        <title>Complete genome sequence of the cellulolytic planctomycete Telmatocola sphagniphila SP2T and characterization of the first cellulase from planctomycetes.</title>
        <authorList>
            <person name="Rakitin A.L."/>
            <person name="Beletsky A.V."/>
            <person name="Naumoff D.G."/>
            <person name="Kulichevskaya I.S."/>
            <person name="Mardanov A.V."/>
            <person name="Ravin N.V."/>
            <person name="Dedysh S.N."/>
        </authorList>
    </citation>
    <scope>NUCLEOTIDE SEQUENCE</scope>
    <source>
        <strain evidence="5">SP2T</strain>
    </source>
</reference>
<dbReference type="GO" id="GO:0009691">
    <property type="term" value="P:cytokinin biosynthetic process"/>
    <property type="evidence" value="ECO:0007669"/>
    <property type="project" value="InterPro"/>
</dbReference>
<dbReference type="RefSeq" id="WP_213498207.1">
    <property type="nucleotide sequence ID" value="NZ_CP074694.1"/>
</dbReference>
<dbReference type="GO" id="GO:0008714">
    <property type="term" value="F:AMP nucleosidase activity"/>
    <property type="evidence" value="ECO:0007669"/>
    <property type="project" value="UniProtKB-EC"/>
</dbReference>